<name>A0A1J0AD05_9CYAN</name>
<evidence type="ECO:0000313" key="2">
    <source>
        <dbReference type="EMBL" id="APB33791.1"/>
    </source>
</evidence>
<evidence type="ECO:0000313" key="3">
    <source>
        <dbReference type="Proteomes" id="UP000180235"/>
    </source>
</evidence>
<sequence>MALPARPLPPEVLDQPHIRPHSDSIINFPRRTQSLPFLRRLYRVSQGLVLLLSGTTLLFYAGTVLGEMHWQKQYNYLVKLRQQRLELMATTATLQHHLVQSGGRVAGTVVQTPAQTLFIAPVPLRTPRPVRLPQERSWPVGGY</sequence>
<dbReference type="Proteomes" id="UP000180235">
    <property type="component" value="Chromosome"/>
</dbReference>
<dbReference type="EMBL" id="CP017675">
    <property type="protein sequence ID" value="APB33791.1"/>
    <property type="molecule type" value="Genomic_DNA"/>
</dbReference>
<keyword evidence="1" id="KW-0812">Transmembrane</keyword>
<proteinExistence type="predicted"/>
<keyword evidence="1" id="KW-1133">Transmembrane helix</keyword>
<keyword evidence="3" id="KW-1185">Reference proteome</keyword>
<accession>A0A1J0AD05</accession>
<dbReference type="RefSeq" id="WP_071454322.1">
    <property type="nucleotide sequence ID" value="NZ_CP017675.1"/>
</dbReference>
<dbReference type="AlphaFoldDB" id="A0A1J0AD05"/>
<organism evidence="2 3">
    <name type="scientific">Gloeomargarita lithophora Alchichica-D10</name>
    <dbReference type="NCBI Taxonomy" id="1188229"/>
    <lineage>
        <taxon>Bacteria</taxon>
        <taxon>Bacillati</taxon>
        <taxon>Cyanobacteriota</taxon>
        <taxon>Cyanophyceae</taxon>
        <taxon>Gloeomargaritales</taxon>
        <taxon>Gloeomargaritaceae</taxon>
        <taxon>Gloeomargarita</taxon>
    </lineage>
</organism>
<evidence type="ECO:0000256" key="1">
    <source>
        <dbReference type="SAM" id="Phobius"/>
    </source>
</evidence>
<reference evidence="2 3" key="1">
    <citation type="submission" date="2016-10" db="EMBL/GenBank/DDBJ databases">
        <title>Description of Gloeomargarita lithophora gen. nov., sp. nov., a thylakoid-bearing basal-branching cyanobacterium with intracellular carbonates, and proposal for Gloeomargaritales ord. nov.</title>
        <authorList>
            <person name="Moreira D."/>
            <person name="Tavera R."/>
            <person name="Benzerara K."/>
            <person name="Skouri-Panet F."/>
            <person name="Couradeau E."/>
            <person name="Gerard E."/>
            <person name="Loussert C."/>
            <person name="Novelo E."/>
            <person name="Zivanovic Y."/>
            <person name="Lopez-Garcia P."/>
        </authorList>
    </citation>
    <scope>NUCLEOTIDE SEQUENCE [LARGE SCALE GENOMIC DNA]</scope>
    <source>
        <strain evidence="2 3">D10</strain>
    </source>
</reference>
<keyword evidence="1" id="KW-0472">Membrane</keyword>
<dbReference type="STRING" id="1188229.GlitD10_1469"/>
<evidence type="ECO:0008006" key="4">
    <source>
        <dbReference type="Google" id="ProtNLM"/>
    </source>
</evidence>
<gene>
    <name evidence="2" type="ORF">GlitD10_1469</name>
</gene>
<protein>
    <recommendedName>
        <fullName evidence="4">Cell division protein FtsL</fullName>
    </recommendedName>
</protein>
<feature type="transmembrane region" description="Helical" evidence="1">
    <location>
        <begin position="44"/>
        <end position="65"/>
    </location>
</feature>
<dbReference type="KEGG" id="glt:GlitD10_1469"/>